<keyword evidence="3" id="KW-0862">Zinc</keyword>
<proteinExistence type="predicted"/>
<evidence type="ECO:0000256" key="6">
    <source>
        <dbReference type="ARBA" id="ARBA00023163"/>
    </source>
</evidence>
<sequence length="672" mass="76009">MPAQSDPVPNDQAPKNPRKRVSLACNGCRAKRTKCDGSQPRCTACNYRQQDCEYSQAESNRRRHSNAYIMALEARVASLEKQLATQPKTSAPSSDAKDCNCNKEETSAIASESPSSHNDTEVDQIDDLTDALGCFTLGDTGELRFFGASSNFTIIRNHSIKVASSVEARNCGIAAARQLEGFFEPSDELRDHLLGLYWKWQNCWQYIVPRESFVEDLYVEKTGRFCTPLLLTAMFALASRYSCRPELRTDPDNPNTAGEVFAAQAKVMLHCEYEAPTTSTAQATALLGLFWACIDKEGLGFMYIGMASRMAMNLGLHSDCSSYAAKGLIPEEDVEARNVTFWGIYVLDKLYCLGMGRPASIQEYNITTTKPKGNIRTSSFLSEYQAQISQPWPTPHITENCSYLCELFIATSEAIDQLYAQRYTWTEREREERVMKAHLEATTLFDRLPKSLKISNSSLQPSPPYVYQLHLQYHHAILLLHRPFFQLLYPGKNSIEYDPEGKDVHSRSCNDSATKISRIMQICRNNFTSRYIPISAVHPVFTAAIILLLHVKSAGSTGRTEAMRHLTICIKSLYEMNVNWDWANRSIRAIQSLATQWEVDIWAHGLSNEICEENRQSFETYESGGLLISQWPLSSDAPEQVYSPETYRDIFEALNYDCDLMNLPSNIFNENW</sequence>
<dbReference type="InterPro" id="IPR051615">
    <property type="entry name" value="Transcr_Regulatory_Elem"/>
</dbReference>
<feature type="domain" description="Zn(2)-C6 fungal-type" evidence="9">
    <location>
        <begin position="24"/>
        <end position="54"/>
    </location>
</feature>
<dbReference type="Gene3D" id="4.10.240.10">
    <property type="entry name" value="Zn(2)-C6 fungal-type DNA-binding domain"/>
    <property type="match status" value="1"/>
</dbReference>
<dbReference type="PROSITE" id="PS50048">
    <property type="entry name" value="ZN2_CY6_FUNGAL_2"/>
    <property type="match status" value="1"/>
</dbReference>
<dbReference type="Pfam" id="PF04082">
    <property type="entry name" value="Fungal_trans"/>
    <property type="match status" value="1"/>
</dbReference>
<dbReference type="EMBL" id="JAGMUU010000003">
    <property type="protein sequence ID" value="KAH7157253.1"/>
    <property type="molecule type" value="Genomic_DNA"/>
</dbReference>
<dbReference type="SUPFAM" id="SSF57701">
    <property type="entry name" value="Zn2/Cys6 DNA-binding domain"/>
    <property type="match status" value="1"/>
</dbReference>
<dbReference type="PANTHER" id="PTHR31313">
    <property type="entry name" value="TY1 ENHANCER ACTIVATOR"/>
    <property type="match status" value="1"/>
</dbReference>
<dbReference type="GO" id="GO:0006351">
    <property type="term" value="P:DNA-templated transcription"/>
    <property type="evidence" value="ECO:0007669"/>
    <property type="project" value="InterPro"/>
</dbReference>
<keyword evidence="4" id="KW-0805">Transcription regulation</keyword>
<comment type="subcellular location">
    <subcellularLocation>
        <location evidence="1">Nucleus</location>
    </subcellularLocation>
</comment>
<dbReference type="OrthoDB" id="2154091at2759"/>
<dbReference type="GO" id="GO:0003677">
    <property type="term" value="F:DNA binding"/>
    <property type="evidence" value="ECO:0007669"/>
    <property type="project" value="UniProtKB-KW"/>
</dbReference>
<organism evidence="10 11">
    <name type="scientific">Dactylonectria estremocensis</name>
    <dbReference type="NCBI Taxonomy" id="1079267"/>
    <lineage>
        <taxon>Eukaryota</taxon>
        <taxon>Fungi</taxon>
        <taxon>Dikarya</taxon>
        <taxon>Ascomycota</taxon>
        <taxon>Pezizomycotina</taxon>
        <taxon>Sordariomycetes</taxon>
        <taxon>Hypocreomycetidae</taxon>
        <taxon>Hypocreales</taxon>
        <taxon>Nectriaceae</taxon>
        <taxon>Dactylonectria</taxon>
    </lineage>
</organism>
<feature type="region of interest" description="Disordered" evidence="8">
    <location>
        <begin position="1"/>
        <end position="20"/>
    </location>
</feature>
<dbReference type="CDD" id="cd12148">
    <property type="entry name" value="fungal_TF_MHR"/>
    <property type="match status" value="1"/>
</dbReference>
<gene>
    <name evidence="10" type="ORF">B0J13DRAFT_541408</name>
</gene>
<keyword evidence="2" id="KW-0479">Metal-binding</keyword>
<dbReference type="Pfam" id="PF00172">
    <property type="entry name" value="Zn_clus"/>
    <property type="match status" value="1"/>
</dbReference>
<accession>A0A9P9F8D1</accession>
<protein>
    <submittedName>
        <fullName evidence="10">Fungal-specific transcription factor domain-containing protein</fullName>
    </submittedName>
</protein>
<evidence type="ECO:0000313" key="10">
    <source>
        <dbReference type="EMBL" id="KAH7157253.1"/>
    </source>
</evidence>
<dbReference type="InterPro" id="IPR001138">
    <property type="entry name" value="Zn2Cys6_DnaBD"/>
</dbReference>
<dbReference type="GO" id="GO:0005634">
    <property type="term" value="C:nucleus"/>
    <property type="evidence" value="ECO:0007669"/>
    <property type="project" value="UniProtKB-SubCell"/>
</dbReference>
<keyword evidence="5" id="KW-0238">DNA-binding</keyword>
<evidence type="ECO:0000256" key="2">
    <source>
        <dbReference type="ARBA" id="ARBA00022723"/>
    </source>
</evidence>
<evidence type="ECO:0000259" key="9">
    <source>
        <dbReference type="PROSITE" id="PS50048"/>
    </source>
</evidence>
<keyword evidence="11" id="KW-1185">Reference proteome</keyword>
<evidence type="ECO:0000256" key="8">
    <source>
        <dbReference type="SAM" id="MobiDB-lite"/>
    </source>
</evidence>
<evidence type="ECO:0000256" key="3">
    <source>
        <dbReference type="ARBA" id="ARBA00022833"/>
    </source>
</evidence>
<dbReference type="AlphaFoldDB" id="A0A9P9F8D1"/>
<reference evidence="10" key="1">
    <citation type="journal article" date="2021" name="Nat. Commun.">
        <title>Genetic determinants of endophytism in the Arabidopsis root mycobiome.</title>
        <authorList>
            <person name="Mesny F."/>
            <person name="Miyauchi S."/>
            <person name="Thiergart T."/>
            <person name="Pickel B."/>
            <person name="Atanasova L."/>
            <person name="Karlsson M."/>
            <person name="Huettel B."/>
            <person name="Barry K.W."/>
            <person name="Haridas S."/>
            <person name="Chen C."/>
            <person name="Bauer D."/>
            <person name="Andreopoulos W."/>
            <person name="Pangilinan J."/>
            <person name="LaButti K."/>
            <person name="Riley R."/>
            <person name="Lipzen A."/>
            <person name="Clum A."/>
            <person name="Drula E."/>
            <person name="Henrissat B."/>
            <person name="Kohler A."/>
            <person name="Grigoriev I.V."/>
            <person name="Martin F.M."/>
            <person name="Hacquard S."/>
        </authorList>
    </citation>
    <scope>NUCLEOTIDE SEQUENCE</scope>
    <source>
        <strain evidence="10">MPI-CAGE-AT-0021</strain>
    </source>
</reference>
<comment type="caution">
    <text evidence="10">The sequence shown here is derived from an EMBL/GenBank/DDBJ whole genome shotgun (WGS) entry which is preliminary data.</text>
</comment>
<dbReference type="InterPro" id="IPR007219">
    <property type="entry name" value="XnlR_reg_dom"/>
</dbReference>
<evidence type="ECO:0000313" key="11">
    <source>
        <dbReference type="Proteomes" id="UP000717696"/>
    </source>
</evidence>
<keyword evidence="7" id="KW-0539">Nucleus</keyword>
<dbReference type="SMART" id="SM00906">
    <property type="entry name" value="Fungal_trans"/>
    <property type="match status" value="1"/>
</dbReference>
<dbReference type="PANTHER" id="PTHR31313:SF83">
    <property type="entry name" value="ZN(II)2CYS6 TRANSCRIPTION FACTOR (EUROFUNG)"/>
    <property type="match status" value="1"/>
</dbReference>
<dbReference type="Proteomes" id="UP000717696">
    <property type="component" value="Unassembled WGS sequence"/>
</dbReference>
<dbReference type="PROSITE" id="PS00463">
    <property type="entry name" value="ZN2_CY6_FUNGAL_1"/>
    <property type="match status" value="1"/>
</dbReference>
<dbReference type="SMART" id="SM00066">
    <property type="entry name" value="GAL4"/>
    <property type="match status" value="1"/>
</dbReference>
<evidence type="ECO:0000256" key="1">
    <source>
        <dbReference type="ARBA" id="ARBA00004123"/>
    </source>
</evidence>
<evidence type="ECO:0000256" key="7">
    <source>
        <dbReference type="ARBA" id="ARBA00023242"/>
    </source>
</evidence>
<evidence type="ECO:0000256" key="4">
    <source>
        <dbReference type="ARBA" id="ARBA00023015"/>
    </source>
</evidence>
<dbReference type="CDD" id="cd00067">
    <property type="entry name" value="GAL4"/>
    <property type="match status" value="1"/>
</dbReference>
<name>A0A9P9F8D1_9HYPO</name>
<evidence type="ECO:0000256" key="5">
    <source>
        <dbReference type="ARBA" id="ARBA00023125"/>
    </source>
</evidence>
<dbReference type="InterPro" id="IPR036864">
    <property type="entry name" value="Zn2-C6_fun-type_DNA-bd_sf"/>
</dbReference>
<keyword evidence="6" id="KW-0804">Transcription</keyword>
<dbReference type="GO" id="GO:0000981">
    <property type="term" value="F:DNA-binding transcription factor activity, RNA polymerase II-specific"/>
    <property type="evidence" value="ECO:0007669"/>
    <property type="project" value="InterPro"/>
</dbReference>
<dbReference type="GO" id="GO:0008270">
    <property type="term" value="F:zinc ion binding"/>
    <property type="evidence" value="ECO:0007669"/>
    <property type="project" value="InterPro"/>
</dbReference>